<dbReference type="PATRIC" id="fig|1254439.12.peg.1792"/>
<proteinExistence type="predicted"/>
<dbReference type="AlphaFoldDB" id="M4RUC9"/>
<dbReference type="Gene3D" id="3.40.50.2300">
    <property type="match status" value="2"/>
</dbReference>
<name>M4RUC9_9BIFI</name>
<dbReference type="KEGG" id="btp:D805_1800"/>
<dbReference type="EMBL" id="CP004346">
    <property type="protein sequence ID" value="AGH42067.1"/>
    <property type="molecule type" value="Genomic_DNA"/>
</dbReference>
<sequence>MGAYLDTTKQMGLQNCGMYHISLDDPRSVQQAIATMLSLPDRPTAICAWSDYYALAVIHELQRSGIRVPEDMSVAGHDGSDVATGFGITTMAQPAREIGRMTAKTTLALINQEPLPEKRITVQTTLEPGSTTAAITQDNN</sequence>
<organism evidence="5 6">
    <name type="scientific">Bifidobacterium thermophilum RBL67</name>
    <dbReference type="NCBI Taxonomy" id="1254439"/>
    <lineage>
        <taxon>Bacteria</taxon>
        <taxon>Bacillati</taxon>
        <taxon>Actinomycetota</taxon>
        <taxon>Actinomycetes</taxon>
        <taxon>Bifidobacteriales</taxon>
        <taxon>Bifidobacteriaceae</taxon>
        <taxon>Bifidobacterium</taxon>
    </lineage>
</organism>
<dbReference type="Pfam" id="PF13377">
    <property type="entry name" value="Peripla_BP_3"/>
    <property type="match status" value="1"/>
</dbReference>
<accession>M4RUC9</accession>
<evidence type="ECO:0000259" key="4">
    <source>
        <dbReference type="Pfam" id="PF13377"/>
    </source>
</evidence>
<keyword evidence="6" id="KW-1185">Reference proteome</keyword>
<feature type="domain" description="Transcriptional regulator LacI/GalR-like sensor" evidence="4">
    <location>
        <begin position="4"/>
        <end position="132"/>
    </location>
</feature>
<gene>
    <name evidence="5" type="ORF">D805_1800</name>
</gene>
<keyword evidence="1" id="KW-0805">Transcription regulation</keyword>
<protein>
    <submittedName>
        <fullName evidence="5">LacI family response repressor</fullName>
    </submittedName>
</protein>
<evidence type="ECO:0000313" key="5">
    <source>
        <dbReference type="EMBL" id="AGH42067.1"/>
    </source>
</evidence>
<reference evidence="5 6" key="1">
    <citation type="journal article" date="2013" name="Genome Announc.">
        <title>Complete Genome Sequence of the Probiotic Bifidobacterium thermophilum Strain RBL67.</title>
        <authorList>
            <person name="Jans C."/>
            <person name="Lacroix C."/>
            <person name="Follador R."/>
            <person name="Stevens M.J."/>
        </authorList>
    </citation>
    <scope>NUCLEOTIDE SEQUENCE [LARGE SCALE GENOMIC DNA]</scope>
    <source>
        <strain evidence="5 6">RBL67</strain>
    </source>
</reference>
<evidence type="ECO:0000256" key="2">
    <source>
        <dbReference type="ARBA" id="ARBA00023125"/>
    </source>
</evidence>
<dbReference type="SUPFAM" id="SSF53822">
    <property type="entry name" value="Periplasmic binding protein-like I"/>
    <property type="match status" value="1"/>
</dbReference>
<keyword evidence="3" id="KW-0804">Transcription</keyword>
<dbReference type="PANTHER" id="PTHR30146:SF109">
    <property type="entry name" value="HTH-TYPE TRANSCRIPTIONAL REGULATOR GALS"/>
    <property type="match status" value="1"/>
</dbReference>
<dbReference type="CDD" id="cd06267">
    <property type="entry name" value="PBP1_LacI_sugar_binding-like"/>
    <property type="match status" value="1"/>
</dbReference>
<dbReference type="GO" id="GO:0003700">
    <property type="term" value="F:DNA-binding transcription factor activity"/>
    <property type="evidence" value="ECO:0007669"/>
    <property type="project" value="TreeGrafter"/>
</dbReference>
<dbReference type="Proteomes" id="UP000011835">
    <property type="component" value="Chromosome"/>
</dbReference>
<evidence type="ECO:0000313" key="6">
    <source>
        <dbReference type="Proteomes" id="UP000011835"/>
    </source>
</evidence>
<evidence type="ECO:0000256" key="3">
    <source>
        <dbReference type="ARBA" id="ARBA00023163"/>
    </source>
</evidence>
<evidence type="ECO:0000256" key="1">
    <source>
        <dbReference type="ARBA" id="ARBA00023015"/>
    </source>
</evidence>
<dbReference type="HOGENOM" id="CLU_1831242_0_0_11"/>
<dbReference type="InterPro" id="IPR046335">
    <property type="entry name" value="LacI/GalR-like_sensor"/>
</dbReference>
<keyword evidence="2" id="KW-0238">DNA-binding</keyword>
<dbReference type="PANTHER" id="PTHR30146">
    <property type="entry name" value="LACI-RELATED TRANSCRIPTIONAL REPRESSOR"/>
    <property type="match status" value="1"/>
</dbReference>
<dbReference type="InterPro" id="IPR028082">
    <property type="entry name" value="Peripla_BP_I"/>
</dbReference>
<dbReference type="GO" id="GO:0000976">
    <property type="term" value="F:transcription cis-regulatory region binding"/>
    <property type="evidence" value="ECO:0007669"/>
    <property type="project" value="TreeGrafter"/>
</dbReference>
<dbReference type="eggNOG" id="COG1609">
    <property type="taxonomic scope" value="Bacteria"/>
</dbReference>